<dbReference type="InterPro" id="IPR036457">
    <property type="entry name" value="PPM-type-like_dom_sf"/>
</dbReference>
<proteinExistence type="predicted"/>
<reference evidence="4 5" key="1">
    <citation type="submission" date="2024-02" db="EMBL/GenBank/DDBJ databases">
        <authorList>
            <person name="Chen Y."/>
            <person name="Shah S."/>
            <person name="Dougan E. K."/>
            <person name="Thang M."/>
            <person name="Chan C."/>
        </authorList>
    </citation>
    <scope>NUCLEOTIDE SEQUENCE [LARGE SCALE GENOMIC DNA]</scope>
</reference>
<organism evidence="4 5">
    <name type="scientific">Durusdinium trenchii</name>
    <dbReference type="NCBI Taxonomy" id="1381693"/>
    <lineage>
        <taxon>Eukaryota</taxon>
        <taxon>Sar</taxon>
        <taxon>Alveolata</taxon>
        <taxon>Dinophyceae</taxon>
        <taxon>Suessiales</taxon>
        <taxon>Symbiodiniaceae</taxon>
        <taxon>Durusdinium</taxon>
    </lineage>
</organism>
<gene>
    <name evidence="4" type="ORF">SCF082_LOCUS22615</name>
</gene>
<keyword evidence="1" id="KW-0175">Coiled coil</keyword>
<evidence type="ECO:0000259" key="3">
    <source>
        <dbReference type="PROSITE" id="PS51746"/>
    </source>
</evidence>
<evidence type="ECO:0000313" key="4">
    <source>
        <dbReference type="EMBL" id="CAK9038426.1"/>
    </source>
</evidence>
<feature type="non-terminal residue" evidence="4">
    <location>
        <position position="1"/>
    </location>
</feature>
<dbReference type="SMART" id="SM00332">
    <property type="entry name" value="PP2Cc"/>
    <property type="match status" value="1"/>
</dbReference>
<dbReference type="EMBL" id="CAXAMM010016224">
    <property type="protein sequence ID" value="CAK9038426.1"/>
    <property type="molecule type" value="Genomic_DNA"/>
</dbReference>
<dbReference type="InterPro" id="IPR001932">
    <property type="entry name" value="PPM-type_phosphatase-like_dom"/>
</dbReference>
<dbReference type="CDD" id="cd00143">
    <property type="entry name" value="PP2Cc"/>
    <property type="match status" value="1"/>
</dbReference>
<comment type="caution">
    <text evidence="4">The sequence shown here is derived from an EMBL/GenBank/DDBJ whole genome shotgun (WGS) entry which is preliminary data.</text>
</comment>
<dbReference type="PANTHER" id="PTHR13832:SF827">
    <property type="entry name" value="PROTEIN PHOSPHATASE 1L"/>
    <property type="match status" value="1"/>
</dbReference>
<dbReference type="Proteomes" id="UP001642464">
    <property type="component" value="Unassembled WGS sequence"/>
</dbReference>
<evidence type="ECO:0000256" key="1">
    <source>
        <dbReference type="SAM" id="Coils"/>
    </source>
</evidence>
<feature type="compositionally biased region" description="Basic and acidic residues" evidence="2">
    <location>
        <begin position="649"/>
        <end position="773"/>
    </location>
</feature>
<feature type="compositionally biased region" description="Acidic residues" evidence="2">
    <location>
        <begin position="830"/>
        <end position="843"/>
    </location>
</feature>
<feature type="compositionally biased region" description="Low complexity" evidence="2">
    <location>
        <begin position="774"/>
        <end position="784"/>
    </location>
</feature>
<evidence type="ECO:0000313" key="5">
    <source>
        <dbReference type="Proteomes" id="UP001642464"/>
    </source>
</evidence>
<evidence type="ECO:0000256" key="2">
    <source>
        <dbReference type="SAM" id="MobiDB-lite"/>
    </source>
</evidence>
<dbReference type="PANTHER" id="PTHR13832">
    <property type="entry name" value="PROTEIN PHOSPHATASE 2C"/>
    <property type="match status" value="1"/>
</dbReference>
<dbReference type="PROSITE" id="PS51746">
    <property type="entry name" value="PPM_2"/>
    <property type="match status" value="1"/>
</dbReference>
<feature type="coiled-coil region" evidence="1">
    <location>
        <begin position="303"/>
        <end position="414"/>
    </location>
</feature>
<protein>
    <submittedName>
        <fullName evidence="4">Protein phosphatase 1L (Protein phosphatase 1-like) (Protein phosphatase 2C isoform epsilon) (PP2C-epsilon)</fullName>
    </submittedName>
</protein>
<feature type="compositionally biased region" description="Basic and acidic residues" evidence="2">
    <location>
        <begin position="609"/>
        <end position="633"/>
    </location>
</feature>
<feature type="compositionally biased region" description="Basic and acidic residues" evidence="2">
    <location>
        <begin position="818"/>
        <end position="829"/>
    </location>
</feature>
<keyword evidence="5" id="KW-1185">Reference proteome</keyword>
<feature type="region of interest" description="Disordered" evidence="2">
    <location>
        <begin position="572"/>
        <end position="843"/>
    </location>
</feature>
<dbReference type="Gene3D" id="3.60.40.10">
    <property type="entry name" value="PPM-type phosphatase domain"/>
    <property type="match status" value="1"/>
</dbReference>
<feature type="compositionally biased region" description="Basic and acidic residues" evidence="2">
    <location>
        <begin position="440"/>
        <end position="458"/>
    </location>
</feature>
<feature type="domain" description="PPM-type phosphatase" evidence="3">
    <location>
        <begin position="24"/>
        <end position="302"/>
    </location>
</feature>
<dbReference type="Pfam" id="PF00481">
    <property type="entry name" value="PP2C"/>
    <property type="match status" value="1"/>
</dbReference>
<feature type="coiled-coil region" evidence="1">
    <location>
        <begin position="215"/>
        <end position="267"/>
    </location>
</feature>
<name>A0ABP0LGX3_9DINO</name>
<dbReference type="InterPro" id="IPR015655">
    <property type="entry name" value="PP2C"/>
</dbReference>
<feature type="compositionally biased region" description="Low complexity" evidence="2">
    <location>
        <begin position="593"/>
        <end position="608"/>
    </location>
</feature>
<dbReference type="SUPFAM" id="SSF81606">
    <property type="entry name" value="PP2C-like"/>
    <property type="match status" value="1"/>
</dbReference>
<feature type="region of interest" description="Disordered" evidence="2">
    <location>
        <begin position="437"/>
        <end position="458"/>
    </location>
</feature>
<accession>A0ABP0LGX3</accession>
<sequence>VGNIRKASSHGTLCGHGWSCRHILQQFRSAELGAQHLGLAPGSVMALREANAEQILKSSLLAGFKVTEHSFHQYANKLEGGAGRTWATSGSTCCACCLAGPDEEGRLRLVVANVGDSRAVLGKKDGSAVRLSVDHRPENPAERRRVEQQGGTVAAFGGAHRALVASLLTSLLALRDESAFRGHGRHRESTESVPRDISMAIRKVNGQVSRKEKALKVQLEAVKEKEKANKEAEAKAAKTLEAIKSHTEDFTNRAQKSREALAALEDAVSAHVGKGEDLQRAKSAWKMLADKVDNMTANLTAQRNESTVKIDAIKQALNKTEAEVEKEKAKRNEAEKAMNEAEAQLAQLGDIKKTKAQEHEKLEAEMHAARDAMQKHQLLLDDAIAAVDAAAAQADQATKQAKVLDNEHEEQKQGLMMLKAVRGSIDSFYHKLQALSESMEETHGETSKSAPERMKEDPNLKPSLESYNAMVQSFHDLHAFSSKLYGTIQPAVTQIKHNAFSEILVECDPGENLEREADESKDFTKLQEACGSGLWKAVGLARLRFPAFEGKEEKEDQWWDESVEETNLLVEEEAAPAPPQESEAEESEPIQPTSQQGNEETEEQTNPTDKMEEPLNPTDKTEEPVNPPDKTEEPVNPPDETEEPVNPADKTEELVNPTDKTEEPLNPPDKTEEPVNPTDKTEEPVNPTDKTEELLNPADKMEEPVNPPDKTEEPVNPPDKTEEALNPPDKTEEPVNPSDKTEEPVNPTDKTEEPVNPTDKTEEALNPSEKTEEPLNPMEEPLNPTDKTEEPLNPSEQEDLLGTSGNEDEERPSPSGQENKDKPLSHSEDSQEDLDPFAEESEE</sequence>